<reference evidence="1" key="1">
    <citation type="journal article" date="2015" name="Nature">
        <title>Complex archaea that bridge the gap between prokaryotes and eukaryotes.</title>
        <authorList>
            <person name="Spang A."/>
            <person name="Saw J.H."/>
            <person name="Jorgensen S.L."/>
            <person name="Zaremba-Niedzwiedzka K."/>
            <person name="Martijn J."/>
            <person name="Lind A.E."/>
            <person name="van Eijk R."/>
            <person name="Schleper C."/>
            <person name="Guy L."/>
            <person name="Ettema T.J."/>
        </authorList>
    </citation>
    <scope>NUCLEOTIDE SEQUENCE</scope>
</reference>
<evidence type="ECO:0000313" key="1">
    <source>
        <dbReference type="EMBL" id="KKL99034.1"/>
    </source>
</evidence>
<name>A0A0F9GJP5_9ZZZZ</name>
<proteinExistence type="predicted"/>
<protein>
    <submittedName>
        <fullName evidence="1">Uncharacterized protein</fullName>
    </submittedName>
</protein>
<organism evidence="1">
    <name type="scientific">marine sediment metagenome</name>
    <dbReference type="NCBI Taxonomy" id="412755"/>
    <lineage>
        <taxon>unclassified sequences</taxon>
        <taxon>metagenomes</taxon>
        <taxon>ecological metagenomes</taxon>
    </lineage>
</organism>
<dbReference type="AlphaFoldDB" id="A0A0F9GJP5"/>
<comment type="caution">
    <text evidence="1">The sequence shown here is derived from an EMBL/GenBank/DDBJ whole genome shotgun (WGS) entry which is preliminary data.</text>
</comment>
<accession>A0A0F9GJP5</accession>
<sequence length="84" mass="9503">MAKVAIPDYRPPSEEKLNGLALDYYKKCRRQEYRGLLASRELQGVIQLRVAAAKQAAAGLQKVMSPEEAWNLAIRRELLDSESE</sequence>
<gene>
    <name evidence="1" type="ORF">LCGC14_1818460</name>
</gene>
<dbReference type="EMBL" id="LAZR01017768">
    <property type="protein sequence ID" value="KKL99034.1"/>
    <property type="molecule type" value="Genomic_DNA"/>
</dbReference>